<keyword evidence="1" id="KW-0472">Membrane</keyword>
<proteinExistence type="predicted"/>
<dbReference type="EMBL" id="FPBZ01000009">
    <property type="protein sequence ID" value="SFU60491.1"/>
    <property type="molecule type" value="Genomic_DNA"/>
</dbReference>
<dbReference type="Proteomes" id="UP000182649">
    <property type="component" value="Unassembled WGS sequence"/>
</dbReference>
<reference evidence="2 3" key="1">
    <citation type="submission" date="2016-10" db="EMBL/GenBank/DDBJ databases">
        <authorList>
            <person name="de Groot N.N."/>
        </authorList>
    </citation>
    <scope>NUCLEOTIDE SEQUENCE [LARGE SCALE GENOMIC DNA]</scope>
    <source>
        <strain evidence="2 3">Nl14</strain>
    </source>
</reference>
<keyword evidence="1" id="KW-0812">Transmembrane</keyword>
<evidence type="ECO:0000313" key="3">
    <source>
        <dbReference type="Proteomes" id="UP000182649"/>
    </source>
</evidence>
<keyword evidence="1" id="KW-1133">Transmembrane helix</keyword>
<evidence type="ECO:0000256" key="1">
    <source>
        <dbReference type="SAM" id="Phobius"/>
    </source>
</evidence>
<protein>
    <submittedName>
        <fullName evidence="2">Uncharacterized protein</fullName>
    </submittedName>
</protein>
<feature type="transmembrane region" description="Helical" evidence="1">
    <location>
        <begin position="595"/>
        <end position="628"/>
    </location>
</feature>
<accession>A0A1I7HIL2</accession>
<evidence type="ECO:0000313" key="2">
    <source>
        <dbReference type="EMBL" id="SFU60491.1"/>
    </source>
</evidence>
<gene>
    <name evidence="2" type="ORF">SAMN05216417_109104</name>
</gene>
<organism evidence="2 3">
    <name type="scientific">Nitrosospira multiformis</name>
    <dbReference type="NCBI Taxonomy" id="1231"/>
    <lineage>
        <taxon>Bacteria</taxon>
        <taxon>Pseudomonadati</taxon>
        <taxon>Pseudomonadota</taxon>
        <taxon>Betaproteobacteria</taxon>
        <taxon>Nitrosomonadales</taxon>
        <taxon>Nitrosomonadaceae</taxon>
        <taxon>Nitrosospira</taxon>
    </lineage>
</organism>
<dbReference type="AlphaFoldDB" id="A0A1I7HIL2"/>
<dbReference type="OrthoDB" id="9816502at2"/>
<dbReference type="RefSeq" id="WP_143104334.1">
    <property type="nucleotide sequence ID" value="NZ_FPBZ01000009.1"/>
</dbReference>
<name>A0A1I7HIL2_9PROT</name>
<sequence>MVDTLKNYTFLPWLRQGLAAGINIPDNLGASTPSPERASIAVNFDVATQPATVSEPVSKTPQLLGPGDIVGINSRAIVKTEPRHFITDFESNYLPYIEFYEEDFPWRFTPASAVGNQDQLRPWIFLTVLTEDEFDEKGLVGPLPAFEIKADIDPGKVFPRHDETWAWAHVHISRNVIGSTLLRTEDQNQVRGVEQNLQNLLVENPDNASSRLLCPRKLKENTAYHAFVIPAFETGRRAGLGVTPVDPDADPEDVLGQQSSWEGGQRLIPIYYRWFFRTGTKGDFEFLVDLLEPREADKRVGVRDMDMQEPDYGTEGMLPDFDVIGLEGALRSTTMVSSPEQWPPAGTIFETPDPGSPGKFLNDLELNVNRQFNLQQQEPENGHPDPIVSPPLYGRWYAQAERLDVRNRAGWVDELNADPRLRTPAGAGTQVVQKDQENLMQQAWSQLGDLLRANQKIRQLQLGLMSSFVMYEKNVLPQSNDQLMVFTQLVQSRVMGSPMTIAKQVQESRLPQAALDPAFRKITRNRGAIMRKVAPEVRPVNRTIVSQLNEGNLTAAPKAPEPTGSILVDEVADTIDVQNLPEWLRRLIRNKNARLILMGVIAVALVLALITGTWSLFVPIIVVAIVLLPILETLRARIETAETFREKSFTPAFVDTVPARPNFVLTEFQQPMPRVSNPGNADSVEATNFRVALKDAYNIHQTLPPVPPERVPIGINASAAKLKEALNPSVAIPRRAEFVLKIPAVIKDSYLLPQKTLVTVMAHPVFTQPMYRPLRDISSEFLCPNLELVPNNTVSLLKTNQRFIEAYMVGLNHEMACELLWREFPTDQRGSYFRQFWDVGDVVNRDPTLSQSQFEESLLDIDKLHEWDPASSLGEHANRPLPAGGDAENSKLVLVVRGDVLKKYPTVVIYAQEGKWNEIEQGHFVRELDETKPILHPIFKAEIEPDIRFLGFDLTEAVAKGSPNPQDNNPGWFFVLQERPGEPRFGLDNLSPDSPATPTKWNDVAWEHLKNFETLDLINLEENEPIPAGMTDPTDEQFVWRRNAADMAYIFYQVPVMVAFHSDDMLR</sequence>